<dbReference type="GO" id="GO:0000977">
    <property type="term" value="F:RNA polymerase II transcription regulatory region sequence-specific DNA binding"/>
    <property type="evidence" value="ECO:0007669"/>
    <property type="project" value="TreeGrafter"/>
</dbReference>
<organism evidence="3 4">
    <name type="scientific">Mizuhopecten yessoensis</name>
    <name type="common">Japanese scallop</name>
    <name type="synonym">Patinopecten yessoensis</name>
    <dbReference type="NCBI Taxonomy" id="6573"/>
    <lineage>
        <taxon>Eukaryota</taxon>
        <taxon>Metazoa</taxon>
        <taxon>Spiralia</taxon>
        <taxon>Lophotrochozoa</taxon>
        <taxon>Mollusca</taxon>
        <taxon>Bivalvia</taxon>
        <taxon>Autobranchia</taxon>
        <taxon>Pteriomorphia</taxon>
        <taxon>Pectinida</taxon>
        <taxon>Pectinoidea</taxon>
        <taxon>Pectinidae</taxon>
        <taxon>Mizuhopecten</taxon>
    </lineage>
</organism>
<reference evidence="3 4" key="1">
    <citation type="journal article" date="2017" name="Nat. Ecol. Evol.">
        <title>Scallop genome provides insights into evolution of bilaterian karyotype and development.</title>
        <authorList>
            <person name="Wang S."/>
            <person name="Zhang J."/>
            <person name="Jiao W."/>
            <person name="Li J."/>
            <person name="Xun X."/>
            <person name="Sun Y."/>
            <person name="Guo X."/>
            <person name="Huan P."/>
            <person name="Dong B."/>
            <person name="Zhang L."/>
            <person name="Hu X."/>
            <person name="Sun X."/>
            <person name="Wang J."/>
            <person name="Zhao C."/>
            <person name="Wang Y."/>
            <person name="Wang D."/>
            <person name="Huang X."/>
            <person name="Wang R."/>
            <person name="Lv J."/>
            <person name="Li Y."/>
            <person name="Zhang Z."/>
            <person name="Liu B."/>
            <person name="Lu W."/>
            <person name="Hui Y."/>
            <person name="Liang J."/>
            <person name="Zhou Z."/>
            <person name="Hou R."/>
            <person name="Li X."/>
            <person name="Liu Y."/>
            <person name="Li H."/>
            <person name="Ning X."/>
            <person name="Lin Y."/>
            <person name="Zhao L."/>
            <person name="Xing Q."/>
            <person name="Dou J."/>
            <person name="Li Y."/>
            <person name="Mao J."/>
            <person name="Guo H."/>
            <person name="Dou H."/>
            <person name="Li T."/>
            <person name="Mu C."/>
            <person name="Jiang W."/>
            <person name="Fu Q."/>
            <person name="Fu X."/>
            <person name="Miao Y."/>
            <person name="Liu J."/>
            <person name="Yu Q."/>
            <person name="Li R."/>
            <person name="Liao H."/>
            <person name="Li X."/>
            <person name="Kong Y."/>
            <person name="Jiang Z."/>
            <person name="Chourrout D."/>
            <person name="Li R."/>
            <person name="Bao Z."/>
        </authorList>
    </citation>
    <scope>NUCLEOTIDE SEQUENCE [LARGE SCALE GENOMIC DNA]</scope>
    <source>
        <strain evidence="3 4">PY_sf001</strain>
    </source>
</reference>
<keyword evidence="4" id="KW-1185">Reference proteome</keyword>
<gene>
    <name evidence="3" type="ORF">KP79_PYT19374</name>
</gene>
<dbReference type="SUPFAM" id="SSF47459">
    <property type="entry name" value="HLH, helix-loop-helix DNA-binding domain"/>
    <property type="match status" value="1"/>
</dbReference>
<evidence type="ECO:0000256" key="1">
    <source>
        <dbReference type="SAM" id="MobiDB-lite"/>
    </source>
</evidence>
<accession>A0A210QNY7</accession>
<evidence type="ECO:0000259" key="2">
    <source>
        <dbReference type="PROSITE" id="PS50888"/>
    </source>
</evidence>
<proteinExistence type="predicted"/>
<sequence length="211" mass="24013">MEMDTYLYGIEDDFLDFYDPTVDYADSLESPCSTNESDTESFSLEHPPRTKNGKRPGRKIQQRSAANQRERRRMKSINDAFDILRESIPTSVNADRRLSKVDTLKLAIRYIGYLADMVETSSEYSQDSQYSKSNRPQEKVIVRCHFDDYASSPDGAMEYMGHSLSWDHVDQNPVRTVDNKQCAKVWVPGHPSDTDLLNLSATYSGDFGAVS</sequence>
<name>A0A210QNY7_MIZYE</name>
<dbReference type="Pfam" id="PF00010">
    <property type="entry name" value="HLH"/>
    <property type="match status" value="1"/>
</dbReference>
<dbReference type="PROSITE" id="PS50888">
    <property type="entry name" value="BHLH"/>
    <property type="match status" value="1"/>
</dbReference>
<dbReference type="GO" id="GO:0032502">
    <property type="term" value="P:developmental process"/>
    <property type="evidence" value="ECO:0007669"/>
    <property type="project" value="TreeGrafter"/>
</dbReference>
<dbReference type="InterPro" id="IPR011598">
    <property type="entry name" value="bHLH_dom"/>
</dbReference>
<dbReference type="EMBL" id="NEDP02002599">
    <property type="protein sequence ID" value="OWF50452.1"/>
    <property type="molecule type" value="Genomic_DNA"/>
</dbReference>
<dbReference type="InterPro" id="IPR050283">
    <property type="entry name" value="E-box_TF_Regulators"/>
</dbReference>
<dbReference type="SMART" id="SM00353">
    <property type="entry name" value="HLH"/>
    <property type="match status" value="1"/>
</dbReference>
<dbReference type="Proteomes" id="UP000242188">
    <property type="component" value="Unassembled WGS sequence"/>
</dbReference>
<dbReference type="GO" id="GO:0000981">
    <property type="term" value="F:DNA-binding transcription factor activity, RNA polymerase II-specific"/>
    <property type="evidence" value="ECO:0007669"/>
    <property type="project" value="TreeGrafter"/>
</dbReference>
<feature type="compositionally biased region" description="Polar residues" evidence="1">
    <location>
        <begin position="30"/>
        <end position="42"/>
    </location>
</feature>
<evidence type="ECO:0000313" key="3">
    <source>
        <dbReference type="EMBL" id="OWF50452.1"/>
    </source>
</evidence>
<dbReference type="OrthoDB" id="6106870at2759"/>
<feature type="compositionally biased region" description="Basic residues" evidence="1">
    <location>
        <begin position="49"/>
        <end position="61"/>
    </location>
</feature>
<protein>
    <submittedName>
        <fullName evidence="3">Pancreas transcription factor 1 subunit alpha</fullName>
    </submittedName>
</protein>
<feature type="region of interest" description="Disordered" evidence="1">
    <location>
        <begin position="28"/>
        <end position="72"/>
    </location>
</feature>
<dbReference type="AlphaFoldDB" id="A0A210QNY7"/>
<dbReference type="GO" id="GO:0046983">
    <property type="term" value="F:protein dimerization activity"/>
    <property type="evidence" value="ECO:0007669"/>
    <property type="project" value="InterPro"/>
</dbReference>
<comment type="caution">
    <text evidence="3">The sequence shown here is derived from an EMBL/GenBank/DDBJ whole genome shotgun (WGS) entry which is preliminary data.</text>
</comment>
<dbReference type="STRING" id="6573.A0A210QNY7"/>
<dbReference type="Gene3D" id="4.10.280.10">
    <property type="entry name" value="Helix-loop-helix DNA-binding domain"/>
    <property type="match status" value="1"/>
</dbReference>
<dbReference type="InterPro" id="IPR036638">
    <property type="entry name" value="HLH_DNA-bd_sf"/>
</dbReference>
<evidence type="ECO:0000313" key="4">
    <source>
        <dbReference type="Proteomes" id="UP000242188"/>
    </source>
</evidence>
<feature type="domain" description="BHLH" evidence="2">
    <location>
        <begin position="61"/>
        <end position="114"/>
    </location>
</feature>
<dbReference type="PANTHER" id="PTHR23349:SF68">
    <property type="entry name" value="FI14601P"/>
    <property type="match status" value="1"/>
</dbReference>
<dbReference type="PANTHER" id="PTHR23349">
    <property type="entry name" value="BASIC HELIX-LOOP-HELIX TRANSCRIPTION FACTOR, TWIST"/>
    <property type="match status" value="1"/>
</dbReference>